<dbReference type="AlphaFoldDB" id="A0A160P2U5"/>
<feature type="active site" description="Proton acceptor; via carboxylate" evidence="4">
    <location>
        <position position="416"/>
    </location>
</feature>
<evidence type="ECO:0000256" key="2">
    <source>
        <dbReference type="ARBA" id="ARBA00022679"/>
    </source>
</evidence>
<dbReference type="PANTHER" id="PTHR37817:SF1">
    <property type="entry name" value="N-ACETYLTRANSFERASE EIS"/>
    <property type="match status" value="1"/>
</dbReference>
<feature type="binding site" evidence="4">
    <location>
        <begin position="91"/>
        <end position="96"/>
    </location>
    <ligand>
        <name>acetyl-CoA</name>
        <dbReference type="ChEBI" id="CHEBI:57288"/>
    </ligand>
</feature>
<evidence type="ECO:0000256" key="4">
    <source>
        <dbReference type="HAMAP-Rule" id="MF_01812"/>
    </source>
</evidence>
<accession>A0A160P2U5</accession>
<feature type="binding site" evidence="4">
    <location>
        <begin position="83"/>
        <end position="85"/>
    </location>
    <ligand>
        <name>acetyl-CoA</name>
        <dbReference type="ChEBI" id="CHEBI:57288"/>
    </ligand>
</feature>
<dbReference type="GO" id="GO:0034069">
    <property type="term" value="F:aminoglycoside N-acetyltransferase activity"/>
    <property type="evidence" value="ECO:0007669"/>
    <property type="project" value="TreeGrafter"/>
</dbReference>
<sequence length="416" mass="45306">MSLDVRPIDASEFPEWLRSLKTGFLVQPVVADEDVADRLPHYDLSRTYAAFDRGRIVATFRSFEQSLSTVGGARLAADAVTGVSVAPTHRRRGLLSRMMAGDLAAAKERGDACATLIAAEYPIYGRFGFGPASSLIEWAVDVTRTGLDRRWSGPSAEDGGGRIELADGAEIRKEGPALHRRFAGLRAGVTDRDARGWDIGTGVSYQAEPWTEPFYAVYRNDAGEAEGYVAYVADAKWNDGKQPQNTLTVRDLFGVTPAAERALWRYVCSIDWIVKVRTGYRAPDDILPLLLPDPRAAQVLTHADMLWLRILDVPKVFEPRTYAAEGTLVLDVKDAAGFAGGRYRLDASPEGGACTPVTTAPDLVLDVAELGRLALGDESAERLVALGRIEEATAGAAARADLLLRTPRRPWSMDIF</sequence>
<dbReference type="InterPro" id="IPR051554">
    <property type="entry name" value="Acetyltransferase_Eis"/>
</dbReference>
<dbReference type="Gene3D" id="3.30.1050.10">
    <property type="entry name" value="SCP2 sterol-binding domain"/>
    <property type="match status" value="1"/>
</dbReference>
<dbReference type="InterPro" id="IPR022902">
    <property type="entry name" value="NAcTrfase_Eis"/>
</dbReference>
<evidence type="ECO:0000313" key="6">
    <source>
        <dbReference type="EMBL" id="BAU84931.1"/>
    </source>
</evidence>
<feature type="active site" description="Proton donor" evidence="4">
    <location>
        <position position="124"/>
    </location>
</feature>
<feature type="domain" description="N-acetyltransferase" evidence="5">
    <location>
        <begin position="3"/>
        <end position="150"/>
    </location>
</feature>
<dbReference type="Gene3D" id="3.40.630.30">
    <property type="match status" value="2"/>
</dbReference>
<name>A0A160P2U5_STRLU</name>
<evidence type="ECO:0000256" key="1">
    <source>
        <dbReference type="ARBA" id="ARBA00009213"/>
    </source>
</evidence>
<dbReference type="Proteomes" id="UP000217676">
    <property type="component" value="Chromosome"/>
</dbReference>
<dbReference type="InterPro" id="IPR025559">
    <property type="entry name" value="Eis_dom"/>
</dbReference>
<dbReference type="GO" id="GO:0030649">
    <property type="term" value="P:aminoglycoside antibiotic catabolic process"/>
    <property type="evidence" value="ECO:0007669"/>
    <property type="project" value="TreeGrafter"/>
</dbReference>
<dbReference type="PROSITE" id="PS51186">
    <property type="entry name" value="GNAT"/>
    <property type="match status" value="1"/>
</dbReference>
<dbReference type="InterPro" id="IPR016181">
    <property type="entry name" value="Acyl_CoA_acyltransferase"/>
</dbReference>
<keyword evidence="3 4" id="KW-0012">Acyltransferase</keyword>
<dbReference type="PANTHER" id="PTHR37817">
    <property type="entry name" value="N-ACETYLTRANSFERASE EIS"/>
    <property type="match status" value="1"/>
</dbReference>
<proteinExistence type="inferred from homology"/>
<keyword evidence="2 4" id="KW-0808">Transferase</keyword>
<dbReference type="InterPro" id="IPR041380">
    <property type="entry name" value="Acetyltransf_17"/>
</dbReference>
<comment type="subunit">
    <text evidence="4">Homohexamer; trimer of dimers.</text>
</comment>
<comment type="caution">
    <text evidence="4">Lacks conserved residue(s) required for the propagation of feature annotation.</text>
</comment>
<protein>
    <submittedName>
        <fullName evidence="6">Enhanced intracellular survival protein</fullName>
    </submittedName>
</protein>
<dbReference type="NCBIfam" id="NF002367">
    <property type="entry name" value="PRK01346.1-4"/>
    <property type="match status" value="1"/>
</dbReference>
<organism evidence="6 7">
    <name type="scientific">Streptomyces laurentii</name>
    <dbReference type="NCBI Taxonomy" id="39478"/>
    <lineage>
        <taxon>Bacteria</taxon>
        <taxon>Bacillati</taxon>
        <taxon>Actinomycetota</taxon>
        <taxon>Actinomycetes</taxon>
        <taxon>Kitasatosporales</taxon>
        <taxon>Streptomycetaceae</taxon>
        <taxon>Streptomyces</taxon>
    </lineage>
</organism>
<dbReference type="RefSeq" id="WP_359876630.1">
    <property type="nucleotide sequence ID" value="NZ_JBEYHT010000020.1"/>
</dbReference>
<dbReference type="Pfam" id="PF13530">
    <property type="entry name" value="SCP2_2"/>
    <property type="match status" value="1"/>
</dbReference>
<gene>
    <name evidence="6" type="ORF">SLA_4042</name>
</gene>
<dbReference type="Pfam" id="PF17668">
    <property type="entry name" value="Acetyltransf_17"/>
    <property type="match status" value="1"/>
</dbReference>
<evidence type="ECO:0000256" key="3">
    <source>
        <dbReference type="ARBA" id="ARBA00023315"/>
    </source>
</evidence>
<keyword evidence="7" id="KW-1185">Reference proteome</keyword>
<reference evidence="6 7" key="1">
    <citation type="journal article" date="2016" name="Genome Announc.">
        <title>Complete Genome Sequence of Thiostrepton-Producing Streptomyces laurentii ATCC 31255.</title>
        <authorList>
            <person name="Doi K."/>
            <person name="Fujino Y."/>
            <person name="Nagayoshi Y."/>
            <person name="Ohshima T."/>
            <person name="Ogata S."/>
        </authorList>
    </citation>
    <scope>NUCLEOTIDE SEQUENCE [LARGE SCALE GENOMIC DNA]</scope>
    <source>
        <strain evidence="6 7">ATCC 31255</strain>
    </source>
</reference>
<dbReference type="InterPro" id="IPR036527">
    <property type="entry name" value="SCP2_sterol-bd_dom_sf"/>
</dbReference>
<dbReference type="Pfam" id="PF13527">
    <property type="entry name" value="Acetyltransf_9"/>
    <property type="match status" value="1"/>
</dbReference>
<dbReference type="SUPFAM" id="SSF55729">
    <property type="entry name" value="Acyl-CoA N-acyltransferases (Nat)"/>
    <property type="match status" value="1"/>
</dbReference>
<comment type="similarity">
    <text evidence="1 4">Belongs to the acetyltransferase Eis family.</text>
</comment>
<dbReference type="InterPro" id="IPR000182">
    <property type="entry name" value="GNAT_dom"/>
</dbReference>
<dbReference type="HAMAP" id="MF_01812">
    <property type="entry name" value="Eis"/>
    <property type="match status" value="1"/>
</dbReference>
<dbReference type="EMBL" id="AP017424">
    <property type="protein sequence ID" value="BAU84931.1"/>
    <property type="molecule type" value="Genomic_DNA"/>
</dbReference>
<dbReference type="SUPFAM" id="SSF55718">
    <property type="entry name" value="SCP-like"/>
    <property type="match status" value="1"/>
</dbReference>
<dbReference type="KEGG" id="slau:SLA_4042"/>
<evidence type="ECO:0000313" key="7">
    <source>
        <dbReference type="Proteomes" id="UP000217676"/>
    </source>
</evidence>
<evidence type="ECO:0000259" key="5">
    <source>
        <dbReference type="PROSITE" id="PS51186"/>
    </source>
</evidence>